<dbReference type="Pfam" id="PF12638">
    <property type="entry name" value="Staygreen"/>
    <property type="match status" value="1"/>
</dbReference>
<protein>
    <submittedName>
        <fullName evidence="3">Staygreen family protein</fullName>
    </submittedName>
</protein>
<dbReference type="AlphaFoldDB" id="A0A9X4KW09"/>
<evidence type="ECO:0000313" key="3">
    <source>
        <dbReference type="EMBL" id="MDG0809062.1"/>
    </source>
</evidence>
<dbReference type="PANTHER" id="PTHR31750:SF4">
    <property type="entry name" value="LP06106P"/>
    <property type="match status" value="1"/>
</dbReference>
<name>A0A9X4KW09_9BACL</name>
<dbReference type="EMBL" id="JAPDIA010000003">
    <property type="protein sequence ID" value="MDG0809062.1"/>
    <property type="molecule type" value="Genomic_DNA"/>
</dbReference>
<evidence type="ECO:0000256" key="1">
    <source>
        <dbReference type="ARBA" id="ARBA00022946"/>
    </source>
</evidence>
<keyword evidence="4" id="KW-1185">Reference proteome</keyword>
<keyword evidence="1" id="KW-0809">Transit peptide</keyword>
<dbReference type="Proteomes" id="UP001153404">
    <property type="component" value="Unassembled WGS sequence"/>
</dbReference>
<accession>A0A9X4KW09</accession>
<dbReference type="RefSeq" id="WP_277530125.1">
    <property type="nucleotide sequence ID" value="NZ_JAPDIA010000003.1"/>
</dbReference>
<gene>
    <name evidence="3" type="ORF">OMP40_06485</name>
</gene>
<dbReference type="PANTHER" id="PTHR31750">
    <property type="entry name" value="PROTEIN STAY-GREEN 1, CHLOROPLASTIC-RELATED"/>
    <property type="match status" value="1"/>
</dbReference>
<feature type="domain" description="Staygreen protein" evidence="2">
    <location>
        <begin position="3"/>
        <end position="148"/>
    </location>
</feature>
<comment type="caution">
    <text evidence="3">The sequence shown here is derived from an EMBL/GenBank/DDBJ whole genome shotgun (WGS) entry which is preliminary data.</text>
</comment>
<proteinExistence type="predicted"/>
<sequence>MREFDPDKVFVQYRSGICPATPVVPRRYTLTHSDATGDLFLTIGAFYARDRINAMRDEVLSEWKPAGACVRNVSCVYLDNGEIGEEAAARRNEVFRRELPLALTAIRYGDRFLFDRCPRLDAAPIIVRFESAYPRYAGQEYWGTFNDYRTDDIGGGRVPERLNLFTSCRLVSVRSSGG</sequence>
<reference evidence="3" key="1">
    <citation type="submission" date="2022-10" db="EMBL/GenBank/DDBJ databases">
        <title>Comparative genomic analysis of Cohnella hashimotonis sp. nov., isolated from the International Space Station.</title>
        <authorList>
            <person name="Simpson A."/>
            <person name="Venkateswaran K."/>
        </authorList>
    </citation>
    <scope>NUCLEOTIDE SEQUENCE</scope>
    <source>
        <strain evidence="3">DSM 28161</strain>
    </source>
</reference>
<dbReference type="InterPro" id="IPR024438">
    <property type="entry name" value="Staygreen"/>
</dbReference>
<evidence type="ECO:0000313" key="4">
    <source>
        <dbReference type="Proteomes" id="UP001153404"/>
    </source>
</evidence>
<organism evidence="3 4">
    <name type="scientific">Cohnella rhizosphaerae</name>
    <dbReference type="NCBI Taxonomy" id="1457232"/>
    <lineage>
        <taxon>Bacteria</taxon>
        <taxon>Bacillati</taxon>
        <taxon>Bacillota</taxon>
        <taxon>Bacilli</taxon>
        <taxon>Bacillales</taxon>
        <taxon>Paenibacillaceae</taxon>
        <taxon>Cohnella</taxon>
    </lineage>
</organism>
<evidence type="ECO:0000259" key="2">
    <source>
        <dbReference type="Pfam" id="PF12638"/>
    </source>
</evidence>